<feature type="region of interest" description="Disordered" evidence="1">
    <location>
        <begin position="264"/>
        <end position="290"/>
    </location>
</feature>
<dbReference type="AlphaFoldDB" id="A0A9D1PZW8"/>
<evidence type="ECO:0000256" key="1">
    <source>
        <dbReference type="SAM" id="MobiDB-lite"/>
    </source>
</evidence>
<keyword evidence="2" id="KW-0472">Membrane</keyword>
<feature type="transmembrane region" description="Helical" evidence="2">
    <location>
        <begin position="194"/>
        <end position="216"/>
    </location>
</feature>
<feature type="transmembrane region" description="Helical" evidence="2">
    <location>
        <begin position="31"/>
        <end position="56"/>
    </location>
</feature>
<evidence type="ECO:0008006" key="5">
    <source>
        <dbReference type="Google" id="ProtNLM"/>
    </source>
</evidence>
<keyword evidence="2" id="KW-0812">Transmembrane</keyword>
<evidence type="ECO:0000256" key="2">
    <source>
        <dbReference type="SAM" id="Phobius"/>
    </source>
</evidence>
<reference evidence="3" key="2">
    <citation type="submission" date="2021-04" db="EMBL/GenBank/DDBJ databases">
        <authorList>
            <person name="Gilroy R."/>
        </authorList>
    </citation>
    <scope>NUCLEOTIDE SEQUENCE</scope>
    <source>
        <strain evidence="3">12435</strain>
    </source>
</reference>
<accession>A0A9D1PZW8</accession>
<protein>
    <recommendedName>
        <fullName evidence="5">ECF transporter S component</fullName>
    </recommendedName>
</protein>
<feature type="transmembrane region" description="Helical" evidence="2">
    <location>
        <begin position="92"/>
        <end position="113"/>
    </location>
</feature>
<name>A0A9D1PZW8_9FIRM</name>
<evidence type="ECO:0000313" key="4">
    <source>
        <dbReference type="Proteomes" id="UP000823990"/>
    </source>
</evidence>
<feature type="transmembrane region" description="Helical" evidence="2">
    <location>
        <begin position="7"/>
        <end position="25"/>
    </location>
</feature>
<feature type="transmembrane region" description="Helical" evidence="2">
    <location>
        <begin position="125"/>
        <end position="147"/>
    </location>
</feature>
<feature type="transmembrane region" description="Helical" evidence="2">
    <location>
        <begin position="228"/>
        <end position="253"/>
    </location>
</feature>
<feature type="transmembrane region" description="Helical" evidence="2">
    <location>
        <begin position="159"/>
        <end position="182"/>
    </location>
</feature>
<gene>
    <name evidence="3" type="ORF">H9892_03065</name>
</gene>
<evidence type="ECO:0000313" key="3">
    <source>
        <dbReference type="EMBL" id="HIW02296.1"/>
    </source>
</evidence>
<organism evidence="3 4">
    <name type="scientific">Candidatus Protoclostridium stercorigallinarum</name>
    <dbReference type="NCBI Taxonomy" id="2838741"/>
    <lineage>
        <taxon>Bacteria</taxon>
        <taxon>Bacillati</taxon>
        <taxon>Bacillota</taxon>
        <taxon>Clostridia</taxon>
        <taxon>Candidatus Protoclostridium</taxon>
    </lineage>
</organism>
<keyword evidence="2" id="KW-1133">Transmembrane helix</keyword>
<sequence>MNNRTTRTVATLGIMAAVIVVATLLDNAYSLGLVALGGAKLAVCALISVTLSAMLYNKFPYSIAAGALFGLTSFVLAYIFPSPLFQNPLVSVLPRLFIGIVGFGAYKLAGLLAKALGAAAEKLRIHGAAAIVIAALGAGGVAVYIVLCSAWAEKVLFFVLLWIAVLVELIFIGFAIACTARTLGKGGERGREHFALSVGSFFTVVANTALTLPMMFAFSDSFGSLAEVYATLTLVNFLPELLITTALSPFVILGVRKGLRLGTDGKPRMKKPTAAQTGDVPENEKKEERD</sequence>
<reference evidence="3" key="1">
    <citation type="journal article" date="2021" name="PeerJ">
        <title>Extensive microbial diversity within the chicken gut microbiome revealed by metagenomics and culture.</title>
        <authorList>
            <person name="Gilroy R."/>
            <person name="Ravi A."/>
            <person name="Getino M."/>
            <person name="Pursley I."/>
            <person name="Horton D.L."/>
            <person name="Alikhan N.F."/>
            <person name="Baker D."/>
            <person name="Gharbi K."/>
            <person name="Hall N."/>
            <person name="Watson M."/>
            <person name="Adriaenssens E.M."/>
            <person name="Foster-Nyarko E."/>
            <person name="Jarju S."/>
            <person name="Secka A."/>
            <person name="Antonio M."/>
            <person name="Oren A."/>
            <person name="Chaudhuri R.R."/>
            <person name="La Ragione R."/>
            <person name="Hildebrand F."/>
            <person name="Pallen M.J."/>
        </authorList>
    </citation>
    <scope>NUCLEOTIDE SEQUENCE</scope>
    <source>
        <strain evidence="3">12435</strain>
    </source>
</reference>
<proteinExistence type="predicted"/>
<dbReference type="EMBL" id="DXHS01000055">
    <property type="protein sequence ID" value="HIW02296.1"/>
    <property type="molecule type" value="Genomic_DNA"/>
</dbReference>
<dbReference type="Proteomes" id="UP000823990">
    <property type="component" value="Unassembled WGS sequence"/>
</dbReference>
<comment type="caution">
    <text evidence="3">The sequence shown here is derived from an EMBL/GenBank/DDBJ whole genome shotgun (WGS) entry which is preliminary data.</text>
</comment>
<dbReference type="Gene3D" id="1.10.1760.20">
    <property type="match status" value="1"/>
</dbReference>
<feature type="transmembrane region" description="Helical" evidence="2">
    <location>
        <begin position="63"/>
        <end position="80"/>
    </location>
</feature>